<name>A0A2U3KPK1_9BACT</name>
<evidence type="ECO:0000256" key="1">
    <source>
        <dbReference type="ARBA" id="ARBA00004651"/>
    </source>
</evidence>
<organism evidence="7 8">
    <name type="scientific">Candidatus Sulfotelmatobacter kueseliae</name>
    <dbReference type="NCBI Taxonomy" id="2042962"/>
    <lineage>
        <taxon>Bacteria</taxon>
        <taxon>Pseudomonadati</taxon>
        <taxon>Acidobacteriota</taxon>
        <taxon>Terriglobia</taxon>
        <taxon>Terriglobales</taxon>
        <taxon>Candidatus Korobacteraceae</taxon>
        <taxon>Candidatus Sulfotelmatobacter</taxon>
    </lineage>
</organism>
<feature type="transmembrane region" description="Helical" evidence="6">
    <location>
        <begin position="15"/>
        <end position="33"/>
    </location>
</feature>
<dbReference type="AlphaFoldDB" id="A0A2U3KPK1"/>
<evidence type="ECO:0000256" key="6">
    <source>
        <dbReference type="SAM" id="Phobius"/>
    </source>
</evidence>
<evidence type="ECO:0000313" key="8">
    <source>
        <dbReference type="Proteomes" id="UP000238701"/>
    </source>
</evidence>
<sequence>MHDVATHDDSKGQYFWVWGGLLALTAVEVVLAYRQVFQPLRMLQILLVLSVIKSALIIAYFMHLKFERALMRWLLVISVSACFVIMYFFFFPDADRILRLGVK</sequence>
<feature type="transmembrane region" description="Helical" evidence="6">
    <location>
        <begin position="45"/>
        <end position="64"/>
    </location>
</feature>
<gene>
    <name evidence="7" type="primary">coxQ</name>
    <name evidence="7" type="ORF">SBA1_360046</name>
</gene>
<keyword evidence="4 6" id="KW-1133">Transmembrane helix</keyword>
<feature type="transmembrane region" description="Helical" evidence="6">
    <location>
        <begin position="70"/>
        <end position="90"/>
    </location>
</feature>
<evidence type="ECO:0000256" key="2">
    <source>
        <dbReference type="ARBA" id="ARBA00022475"/>
    </source>
</evidence>
<dbReference type="Pfam" id="PF03626">
    <property type="entry name" value="COX4_pro"/>
    <property type="match status" value="1"/>
</dbReference>
<dbReference type="GO" id="GO:0005886">
    <property type="term" value="C:plasma membrane"/>
    <property type="evidence" value="ECO:0007669"/>
    <property type="project" value="UniProtKB-SubCell"/>
</dbReference>
<evidence type="ECO:0000256" key="5">
    <source>
        <dbReference type="ARBA" id="ARBA00023136"/>
    </source>
</evidence>
<dbReference type="Proteomes" id="UP000238701">
    <property type="component" value="Unassembled WGS sequence"/>
</dbReference>
<proteinExistence type="predicted"/>
<dbReference type="InterPro" id="IPR011743">
    <property type="entry name" value="Caa3_sub_IV"/>
</dbReference>
<keyword evidence="5 6" id="KW-0472">Membrane</keyword>
<dbReference type="NCBIfam" id="TIGR02229">
    <property type="entry name" value="caa3_sub_IV"/>
    <property type="match status" value="1"/>
</dbReference>
<evidence type="ECO:0000256" key="4">
    <source>
        <dbReference type="ARBA" id="ARBA00022989"/>
    </source>
</evidence>
<accession>A0A2U3KPK1</accession>
<keyword evidence="2" id="KW-1003">Cell membrane</keyword>
<protein>
    <submittedName>
        <fullName evidence="7">Alternative cytochrome c oxidase, subunit IV</fullName>
    </submittedName>
</protein>
<keyword evidence="3 6" id="KW-0812">Transmembrane</keyword>
<dbReference type="EMBL" id="OMOD01000129">
    <property type="protein sequence ID" value="SPF41469.1"/>
    <property type="molecule type" value="Genomic_DNA"/>
</dbReference>
<dbReference type="InterPro" id="IPR005171">
    <property type="entry name" value="Cyt_c_oxidase_su4_prok"/>
</dbReference>
<comment type="subcellular location">
    <subcellularLocation>
        <location evidence="1">Cell membrane</location>
        <topology evidence="1">Multi-pass membrane protein</topology>
    </subcellularLocation>
</comment>
<evidence type="ECO:0000256" key="3">
    <source>
        <dbReference type="ARBA" id="ARBA00022692"/>
    </source>
</evidence>
<reference evidence="8" key="1">
    <citation type="submission" date="2018-02" db="EMBL/GenBank/DDBJ databases">
        <authorList>
            <person name="Hausmann B."/>
        </authorList>
    </citation>
    <scope>NUCLEOTIDE SEQUENCE [LARGE SCALE GENOMIC DNA]</scope>
    <source>
        <strain evidence="8">Peat soil MAG SbA1</strain>
    </source>
</reference>
<evidence type="ECO:0000313" key="7">
    <source>
        <dbReference type="EMBL" id="SPF41469.1"/>
    </source>
</evidence>